<dbReference type="RefSeq" id="XP_016492231.1">
    <property type="nucleotide sequence ID" value="XM_016636745.1"/>
</dbReference>
<name>A0A1S4BTN4_TOBAC</name>
<proteinExistence type="inferred from homology"/>
<dbReference type="OMA" id="NCKANGR"/>
<organism evidence="7 8">
    <name type="scientific">Nicotiana tabacum</name>
    <name type="common">Common tobacco</name>
    <dbReference type="NCBI Taxonomy" id="4097"/>
    <lineage>
        <taxon>Eukaryota</taxon>
        <taxon>Viridiplantae</taxon>
        <taxon>Streptophyta</taxon>
        <taxon>Embryophyta</taxon>
        <taxon>Tracheophyta</taxon>
        <taxon>Spermatophyta</taxon>
        <taxon>Magnoliopsida</taxon>
        <taxon>eudicotyledons</taxon>
        <taxon>Gunneridae</taxon>
        <taxon>Pentapetalae</taxon>
        <taxon>asterids</taxon>
        <taxon>lamiids</taxon>
        <taxon>Solanales</taxon>
        <taxon>Solanaceae</taxon>
        <taxon>Nicotianoideae</taxon>
        <taxon>Nicotianeae</taxon>
        <taxon>Nicotiana</taxon>
    </lineage>
</organism>
<gene>
    <name evidence="8" type="primary">LOC107811754</name>
</gene>
<evidence type="ECO:0000256" key="6">
    <source>
        <dbReference type="ARBA" id="ARBA00023136"/>
    </source>
</evidence>
<evidence type="ECO:0000256" key="5">
    <source>
        <dbReference type="ARBA" id="ARBA00022989"/>
    </source>
</evidence>
<dbReference type="KEGG" id="nta:107811754"/>
<reference evidence="7" key="1">
    <citation type="journal article" date="2014" name="Nat. Commun.">
        <title>The tobacco genome sequence and its comparison with those of tomato and potato.</title>
        <authorList>
            <person name="Sierro N."/>
            <person name="Battey J.N."/>
            <person name="Ouadi S."/>
            <person name="Bakaher N."/>
            <person name="Bovet L."/>
            <person name="Willig A."/>
            <person name="Goepfert S."/>
            <person name="Peitsch M.C."/>
            <person name="Ivanov N.V."/>
        </authorList>
    </citation>
    <scope>NUCLEOTIDE SEQUENCE [LARGE SCALE GENOMIC DNA]</scope>
</reference>
<dbReference type="RefSeq" id="XP_016492231.2">
    <property type="nucleotide sequence ID" value="XM_016636745.2"/>
</dbReference>
<comment type="subcellular location">
    <subcellularLocation>
        <location evidence="1">Membrane</location>
        <topology evidence="1">Single-pass membrane protein</topology>
    </subcellularLocation>
</comment>
<dbReference type="PANTHER" id="PTHR32285:SF170">
    <property type="entry name" value="PROTEIN TRICHOME BIREFRINGENCE-LIKE 43"/>
    <property type="match status" value="1"/>
</dbReference>
<dbReference type="Pfam" id="PF14416">
    <property type="entry name" value="PMR5N"/>
    <property type="match status" value="1"/>
</dbReference>
<evidence type="ECO:0000256" key="2">
    <source>
        <dbReference type="ARBA" id="ARBA00007727"/>
    </source>
</evidence>
<keyword evidence="4" id="KW-0735">Signal-anchor</keyword>
<keyword evidence="6" id="KW-0472">Membrane</keyword>
<dbReference type="GO" id="GO:0016413">
    <property type="term" value="F:O-acetyltransferase activity"/>
    <property type="evidence" value="ECO:0000318"/>
    <property type="project" value="GO_Central"/>
</dbReference>
<evidence type="ECO:0000256" key="3">
    <source>
        <dbReference type="ARBA" id="ARBA00022692"/>
    </source>
</evidence>
<evidence type="ECO:0000256" key="1">
    <source>
        <dbReference type="ARBA" id="ARBA00004167"/>
    </source>
</evidence>
<dbReference type="Proteomes" id="UP000790787">
    <property type="component" value="Chromosome 2"/>
</dbReference>
<reference evidence="8" key="2">
    <citation type="submission" date="2025-08" db="UniProtKB">
        <authorList>
            <consortium name="RefSeq"/>
        </authorList>
    </citation>
    <scope>IDENTIFICATION</scope>
    <source>
        <tissue evidence="8">Leaf</tissue>
    </source>
</reference>
<sequence>MAVCYSVSAIAIVSTFLTIFSLSLFLNSNTKLFNEVSLLGTNECDIYKGSWVFDDSYPLYNSSTCPFIGDTRDCQKNGRLDKEYLKYRWQPYGCNLPRFNGTELLLKYKGKRIMFVGDSLGQNQWYSLASMLHVSQPQAKYIVDRNGRHYTFTIPEYNIWLLYLGNPLIVDIATNKGSRVLKIDSISSGNVWKQMDVLVFDTWHWWNRTGTRQTWNIIQEGNTTYKDMDRLELYEKAINTWAKWADSNLNSTKTKAFFQGVSPDHKECEGKTRPLQSIGGLYPGQIELENALKTMSNSIVRLINITSLSQYRADGHQSVYSYNHMDCLHWCLPGVPDTWNQLLYHLLIS</sequence>
<dbReference type="GO" id="GO:0005794">
    <property type="term" value="C:Golgi apparatus"/>
    <property type="evidence" value="ECO:0000318"/>
    <property type="project" value="GO_Central"/>
</dbReference>
<dbReference type="InterPro" id="IPR029962">
    <property type="entry name" value="TBL"/>
</dbReference>
<dbReference type="AlphaFoldDB" id="A0A1S4BTN4"/>
<dbReference type="GeneID" id="107811754"/>
<dbReference type="Pfam" id="PF13839">
    <property type="entry name" value="PC-Esterase"/>
    <property type="match status" value="1"/>
</dbReference>
<accession>A0A1S4BTN4</accession>
<keyword evidence="3" id="KW-0812">Transmembrane</keyword>
<dbReference type="PaxDb" id="4097-A0A1S4BTN4"/>
<comment type="similarity">
    <text evidence="2">Belongs to the PC-esterase family. TBL subfamily.</text>
</comment>
<evidence type="ECO:0000313" key="8">
    <source>
        <dbReference type="RefSeq" id="XP_016492231.2"/>
    </source>
</evidence>
<evidence type="ECO:0000256" key="4">
    <source>
        <dbReference type="ARBA" id="ARBA00022968"/>
    </source>
</evidence>
<dbReference type="SMR" id="A0A1S4BTN4"/>
<dbReference type="PANTHER" id="PTHR32285">
    <property type="entry name" value="PROTEIN TRICHOME BIREFRINGENCE-LIKE 9-RELATED"/>
    <property type="match status" value="1"/>
</dbReference>
<dbReference type="InterPro" id="IPR026057">
    <property type="entry name" value="TBL_C"/>
</dbReference>
<dbReference type="GO" id="GO:0016020">
    <property type="term" value="C:membrane"/>
    <property type="evidence" value="ECO:0007669"/>
    <property type="project" value="UniProtKB-SubCell"/>
</dbReference>
<dbReference type="InterPro" id="IPR025846">
    <property type="entry name" value="TBL_N"/>
</dbReference>
<keyword evidence="7" id="KW-1185">Reference proteome</keyword>
<dbReference type="OrthoDB" id="630188at2759"/>
<protein>
    <submittedName>
        <fullName evidence="8">Protein trichome birefringence-like 43</fullName>
    </submittedName>
</protein>
<evidence type="ECO:0000313" key="7">
    <source>
        <dbReference type="Proteomes" id="UP000790787"/>
    </source>
</evidence>
<keyword evidence="5" id="KW-1133">Transmembrane helix</keyword>